<name>A0A238XPK0_9FLAO</name>
<evidence type="ECO:0000313" key="2">
    <source>
        <dbReference type="EMBL" id="SNR60956.1"/>
    </source>
</evidence>
<sequence>MTDKKRYFIKCGECEYLTEILNKNQTWCPNCTKRFSDYYKGWQPKLGKKNLDNYKESVCLAYSNLDIKQIVYPNNKKSKITEPTDDQFMRRAYIKEGIPLDRGGNYEWSSKQQMRQFLFLLIMMGFLFFISYLFDLY</sequence>
<dbReference type="EMBL" id="FZNT01000006">
    <property type="protein sequence ID" value="SNR60956.1"/>
    <property type="molecule type" value="Genomic_DNA"/>
</dbReference>
<dbReference type="RefSeq" id="WP_089381983.1">
    <property type="nucleotide sequence ID" value="NZ_FZNT01000006.1"/>
</dbReference>
<evidence type="ECO:0000313" key="3">
    <source>
        <dbReference type="Proteomes" id="UP000198384"/>
    </source>
</evidence>
<evidence type="ECO:0000256" key="1">
    <source>
        <dbReference type="SAM" id="Phobius"/>
    </source>
</evidence>
<organism evidence="2 3">
    <name type="scientific">Lutibacter agarilyticus</name>
    <dbReference type="NCBI Taxonomy" id="1109740"/>
    <lineage>
        <taxon>Bacteria</taxon>
        <taxon>Pseudomonadati</taxon>
        <taxon>Bacteroidota</taxon>
        <taxon>Flavobacteriia</taxon>
        <taxon>Flavobacteriales</taxon>
        <taxon>Flavobacteriaceae</taxon>
        <taxon>Lutibacter</taxon>
    </lineage>
</organism>
<feature type="transmembrane region" description="Helical" evidence="1">
    <location>
        <begin position="117"/>
        <end position="134"/>
    </location>
</feature>
<keyword evidence="1" id="KW-0472">Membrane</keyword>
<keyword evidence="1" id="KW-1133">Transmembrane helix</keyword>
<gene>
    <name evidence="2" type="ORF">SAMN06265371_106229</name>
</gene>
<dbReference type="Proteomes" id="UP000198384">
    <property type="component" value="Unassembled WGS sequence"/>
</dbReference>
<protein>
    <submittedName>
        <fullName evidence="2">Uncharacterized protein</fullName>
    </submittedName>
</protein>
<reference evidence="2 3" key="1">
    <citation type="submission" date="2017-06" db="EMBL/GenBank/DDBJ databases">
        <authorList>
            <person name="Kim H.J."/>
            <person name="Triplett B.A."/>
        </authorList>
    </citation>
    <scope>NUCLEOTIDE SEQUENCE [LARGE SCALE GENOMIC DNA]</scope>
    <source>
        <strain evidence="2 3">DSM 29150</strain>
    </source>
</reference>
<keyword evidence="1" id="KW-0812">Transmembrane</keyword>
<proteinExistence type="predicted"/>
<accession>A0A238XPK0</accession>
<keyword evidence="3" id="KW-1185">Reference proteome</keyword>
<dbReference type="AlphaFoldDB" id="A0A238XPK0"/>